<reference evidence="3" key="1">
    <citation type="journal article" date="2015" name="Genome Announc.">
        <title>Draft genome sequence of the fungus Penicillium brasilianum MG11.</title>
        <authorList>
            <person name="Horn F."/>
            <person name="Linde J."/>
            <person name="Mattern D.J."/>
            <person name="Walther G."/>
            <person name="Guthke R."/>
            <person name="Brakhage A.A."/>
            <person name="Valiante V."/>
        </authorList>
    </citation>
    <scope>NUCLEOTIDE SEQUENCE [LARGE SCALE GENOMIC DNA]</scope>
    <source>
        <strain evidence="3">MG11</strain>
    </source>
</reference>
<evidence type="ECO:0000256" key="1">
    <source>
        <dbReference type="SAM" id="MobiDB-lite"/>
    </source>
</evidence>
<evidence type="ECO:0000313" key="2">
    <source>
        <dbReference type="EMBL" id="CEJ62529.1"/>
    </source>
</evidence>
<dbReference type="PANTHER" id="PTHR47843:SF5">
    <property type="entry name" value="BTB_POZ DOMAIN PROTEIN"/>
    <property type="match status" value="1"/>
</dbReference>
<dbReference type="InterPro" id="IPR011333">
    <property type="entry name" value="SKP1/BTB/POZ_sf"/>
</dbReference>
<dbReference type="OrthoDB" id="6359816at2759"/>
<dbReference type="AlphaFoldDB" id="A0A0F7U0U2"/>
<dbReference type="PANTHER" id="PTHR47843">
    <property type="entry name" value="BTB DOMAIN-CONTAINING PROTEIN-RELATED"/>
    <property type="match status" value="1"/>
</dbReference>
<name>A0A0F7U0U2_PENBI</name>
<dbReference type="EMBL" id="CDHK01000017">
    <property type="protein sequence ID" value="CEJ62529.1"/>
    <property type="molecule type" value="Genomic_DNA"/>
</dbReference>
<gene>
    <name evidence="2" type="ORF">PMG11_11026</name>
</gene>
<accession>A0A0F7U0U2</accession>
<dbReference type="Proteomes" id="UP000042958">
    <property type="component" value="Unassembled WGS sequence"/>
</dbReference>
<evidence type="ECO:0000313" key="3">
    <source>
        <dbReference type="Proteomes" id="UP000042958"/>
    </source>
</evidence>
<organism evidence="2 3">
    <name type="scientific">Penicillium brasilianum</name>
    <dbReference type="NCBI Taxonomy" id="104259"/>
    <lineage>
        <taxon>Eukaryota</taxon>
        <taxon>Fungi</taxon>
        <taxon>Dikarya</taxon>
        <taxon>Ascomycota</taxon>
        <taxon>Pezizomycotina</taxon>
        <taxon>Eurotiomycetes</taxon>
        <taxon>Eurotiomycetidae</taxon>
        <taxon>Eurotiales</taxon>
        <taxon>Aspergillaceae</taxon>
        <taxon>Penicillium</taxon>
    </lineage>
</organism>
<protein>
    <recommendedName>
        <fullName evidence="4">BTB domain-containing protein</fullName>
    </recommendedName>
</protein>
<proteinExistence type="predicted"/>
<dbReference type="STRING" id="104259.A0A0F7U0U2"/>
<evidence type="ECO:0008006" key="4">
    <source>
        <dbReference type="Google" id="ProtNLM"/>
    </source>
</evidence>
<feature type="region of interest" description="Disordered" evidence="1">
    <location>
        <begin position="72"/>
        <end position="97"/>
    </location>
</feature>
<keyword evidence="3" id="KW-1185">Reference proteome</keyword>
<dbReference type="Gene3D" id="3.30.710.10">
    <property type="entry name" value="Potassium Channel Kv1.1, Chain A"/>
    <property type="match status" value="1"/>
</dbReference>
<sequence>MVELCSSTSCDSLKIHQRLLESKSEVVAAAFQRDFPERHSRCYTFTETAHVTVSQFIEWAYSGDYTDVKPMPIDKPWEKQPGNPPEPTTLEPPDELSEESKVLPAHTLLSHLHVYVFSHVYQVSKLKELAFDKFTTVLKDMGKPTKLDEQLAVIDCLEVVFSKVDRYDGLRGWLAQYAAWCLDTLRLQGKFHGLLRRVPALSSRMMESLSPAKEAPWNTKSCNYRVPPYDTRTSFDEESEY</sequence>